<evidence type="ECO:0008006" key="4">
    <source>
        <dbReference type="Google" id="ProtNLM"/>
    </source>
</evidence>
<sequence>MEKWYAKAPVLPTNVKEVIVKFAPILALVFGILGVVGAIGGLGLLTVFSPLAMLGGAKTISSYGGGFISALFWLASAVLMLIAYPGINARKQKGWNWLFWSEVVSIVGTLLSYAILSGIVGGLIGFYILFQVKSYYK</sequence>
<proteinExistence type="predicted"/>
<evidence type="ECO:0000256" key="1">
    <source>
        <dbReference type="SAM" id="Phobius"/>
    </source>
</evidence>
<feature type="transmembrane region" description="Helical" evidence="1">
    <location>
        <begin position="22"/>
        <end position="48"/>
    </location>
</feature>
<keyword evidence="1" id="KW-0812">Transmembrane</keyword>
<comment type="caution">
    <text evidence="2">The sequence shown here is derived from an EMBL/GenBank/DDBJ whole genome shotgun (WGS) entry which is preliminary data.</text>
</comment>
<accession>A0A1F7J817</accession>
<feature type="transmembrane region" description="Helical" evidence="1">
    <location>
        <begin position="60"/>
        <end position="84"/>
    </location>
</feature>
<evidence type="ECO:0000313" key="3">
    <source>
        <dbReference type="Proteomes" id="UP000176480"/>
    </source>
</evidence>
<organism evidence="2 3">
    <name type="scientific">Candidatus Roizmanbacteria bacterium RIFCSPLOWO2_01_FULL_41_22</name>
    <dbReference type="NCBI Taxonomy" id="1802067"/>
    <lineage>
        <taxon>Bacteria</taxon>
        <taxon>Candidatus Roizmaniibacteriota</taxon>
    </lineage>
</organism>
<keyword evidence="1" id="KW-0472">Membrane</keyword>
<evidence type="ECO:0000313" key="2">
    <source>
        <dbReference type="EMBL" id="OGK51747.1"/>
    </source>
</evidence>
<reference evidence="2 3" key="1">
    <citation type="journal article" date="2016" name="Nat. Commun.">
        <title>Thousands of microbial genomes shed light on interconnected biogeochemical processes in an aquifer system.</title>
        <authorList>
            <person name="Anantharaman K."/>
            <person name="Brown C.T."/>
            <person name="Hug L.A."/>
            <person name="Sharon I."/>
            <person name="Castelle C.J."/>
            <person name="Probst A.J."/>
            <person name="Thomas B.C."/>
            <person name="Singh A."/>
            <person name="Wilkins M.J."/>
            <person name="Karaoz U."/>
            <person name="Brodie E.L."/>
            <person name="Williams K.H."/>
            <person name="Hubbard S.S."/>
            <person name="Banfield J.F."/>
        </authorList>
    </citation>
    <scope>NUCLEOTIDE SEQUENCE [LARGE SCALE GENOMIC DNA]</scope>
</reference>
<name>A0A1F7J817_9BACT</name>
<dbReference type="EMBL" id="MGAR01000020">
    <property type="protein sequence ID" value="OGK51747.1"/>
    <property type="molecule type" value="Genomic_DNA"/>
</dbReference>
<keyword evidence="1" id="KW-1133">Transmembrane helix</keyword>
<protein>
    <recommendedName>
        <fullName evidence="4">Chromate transporter</fullName>
    </recommendedName>
</protein>
<feature type="transmembrane region" description="Helical" evidence="1">
    <location>
        <begin position="104"/>
        <end position="130"/>
    </location>
</feature>
<dbReference type="Proteomes" id="UP000176480">
    <property type="component" value="Unassembled WGS sequence"/>
</dbReference>
<dbReference type="AlphaFoldDB" id="A0A1F7J817"/>
<gene>
    <name evidence="2" type="ORF">A2966_01315</name>
</gene>